<keyword evidence="1 4" id="KW-0963">Cytoplasm</keyword>
<proteinExistence type="inferred from homology"/>
<dbReference type="PROSITE" id="PS51476">
    <property type="entry name" value="PROTEASOME_BETA_2"/>
    <property type="match status" value="1"/>
</dbReference>
<dbReference type="InterPro" id="IPR029055">
    <property type="entry name" value="Ntn_hydrolases_N"/>
</dbReference>
<dbReference type="EMBL" id="HBGA01072324">
    <property type="protein sequence ID" value="CAD9015905.1"/>
    <property type="molecule type" value="Transcribed_RNA"/>
</dbReference>
<gene>
    <name evidence="5" type="ORF">EGYM00392_LOCUS27014</name>
</gene>
<evidence type="ECO:0000256" key="4">
    <source>
        <dbReference type="RuleBase" id="RU004203"/>
    </source>
</evidence>
<dbReference type="GO" id="GO:0005634">
    <property type="term" value="C:nucleus"/>
    <property type="evidence" value="ECO:0007669"/>
    <property type="project" value="UniProtKB-SubCell"/>
</dbReference>
<dbReference type="GO" id="GO:0010498">
    <property type="term" value="P:proteasomal protein catabolic process"/>
    <property type="evidence" value="ECO:0007669"/>
    <property type="project" value="InterPro"/>
</dbReference>
<comment type="subunit">
    <text evidence="4">Component of the proteasome complex.</text>
</comment>
<dbReference type="AlphaFoldDB" id="A0A7S1NG49"/>
<dbReference type="PANTHER" id="PTHR32194">
    <property type="entry name" value="METALLOPROTEASE TLDD"/>
    <property type="match status" value="1"/>
</dbReference>
<comment type="similarity">
    <text evidence="4">Belongs to the peptidase T1B family.</text>
</comment>
<organism evidence="5">
    <name type="scientific">Eutreptiella gymnastica</name>
    <dbReference type="NCBI Taxonomy" id="73025"/>
    <lineage>
        <taxon>Eukaryota</taxon>
        <taxon>Discoba</taxon>
        <taxon>Euglenozoa</taxon>
        <taxon>Euglenida</taxon>
        <taxon>Spirocuta</taxon>
        <taxon>Euglenophyceae</taxon>
        <taxon>Eutreptiales</taxon>
        <taxon>Eutreptiaceae</taxon>
        <taxon>Eutreptiella</taxon>
    </lineage>
</organism>
<dbReference type="InterPro" id="IPR035206">
    <property type="entry name" value="Proteasome_beta2"/>
</dbReference>
<comment type="subcellular location">
    <subcellularLocation>
        <location evidence="4">Cytoplasm</location>
    </subcellularLocation>
    <subcellularLocation>
        <location evidence="4">Nucleus</location>
    </subcellularLocation>
</comment>
<evidence type="ECO:0000256" key="2">
    <source>
        <dbReference type="ARBA" id="ARBA00022942"/>
    </source>
</evidence>
<sequence>METVIGIACKDHVIVAASASAAHSIIQIKDTEDKLHVIDPRKILATVGEAGDRVQFTDYIARNLVLNATRQGRENTATSAAHFIRWQLANSIRSRSPYQVNCLLAAFDPPLPELKKLNEAKNESKPDGSGSYLWYMDYLGSMEKVPFATQGYGGTFCMAILDRYYKEDMTEAESQALIGRCVDEVRKRIIINNPKFCVKIINKDGIKVLDQV</sequence>
<protein>
    <recommendedName>
        <fullName evidence="4">Proteasome subunit beta</fullName>
    </recommendedName>
</protein>
<keyword evidence="3 4" id="KW-0539">Nucleus</keyword>
<dbReference type="Gene3D" id="3.60.20.10">
    <property type="entry name" value="Glutamine Phosphoribosylpyrophosphate, subunit 1, domain 1"/>
    <property type="match status" value="1"/>
</dbReference>
<dbReference type="Pfam" id="PF00227">
    <property type="entry name" value="Proteasome"/>
    <property type="match status" value="2"/>
</dbReference>
<dbReference type="InterPro" id="IPR023333">
    <property type="entry name" value="Proteasome_suB-type"/>
</dbReference>
<keyword evidence="2 4" id="KW-0647">Proteasome</keyword>
<dbReference type="PANTHER" id="PTHR32194:SF2">
    <property type="entry name" value="PROTEASOME SUBUNIT BETA TYPE-1"/>
    <property type="match status" value="1"/>
</dbReference>
<evidence type="ECO:0000256" key="3">
    <source>
        <dbReference type="ARBA" id="ARBA00023242"/>
    </source>
</evidence>
<dbReference type="CDD" id="cd03758">
    <property type="entry name" value="proteasome_beta_type_2"/>
    <property type="match status" value="1"/>
</dbReference>
<comment type="function">
    <text evidence="4">Component of the proteasome, a multicatalytic proteinase complex which is characterized by its ability to cleave peptides with Arg, Phe, Tyr, Leu, and Glu adjacent to the leaving group at neutral or slightly basic pH. The proteasome has an ATP-dependent proteolytic activity.</text>
</comment>
<dbReference type="InterPro" id="IPR001353">
    <property type="entry name" value="Proteasome_sua/b"/>
</dbReference>
<evidence type="ECO:0000313" key="5">
    <source>
        <dbReference type="EMBL" id="CAD9015905.1"/>
    </source>
</evidence>
<dbReference type="GO" id="GO:0005737">
    <property type="term" value="C:cytoplasm"/>
    <property type="evidence" value="ECO:0007669"/>
    <property type="project" value="UniProtKB-SubCell"/>
</dbReference>
<accession>A0A7S1NG49</accession>
<dbReference type="SUPFAM" id="SSF56235">
    <property type="entry name" value="N-terminal nucleophile aminohydrolases (Ntn hydrolases)"/>
    <property type="match status" value="1"/>
</dbReference>
<reference evidence="5" key="1">
    <citation type="submission" date="2021-01" db="EMBL/GenBank/DDBJ databases">
        <authorList>
            <person name="Corre E."/>
            <person name="Pelletier E."/>
            <person name="Niang G."/>
            <person name="Scheremetjew M."/>
            <person name="Finn R."/>
            <person name="Kale V."/>
            <person name="Holt S."/>
            <person name="Cochrane G."/>
            <person name="Meng A."/>
            <person name="Brown T."/>
            <person name="Cohen L."/>
        </authorList>
    </citation>
    <scope>NUCLEOTIDE SEQUENCE</scope>
    <source>
        <strain evidence="5">NIES-381</strain>
    </source>
</reference>
<dbReference type="GO" id="GO:0005839">
    <property type="term" value="C:proteasome core complex"/>
    <property type="evidence" value="ECO:0007669"/>
    <property type="project" value="InterPro"/>
</dbReference>
<evidence type="ECO:0000256" key="1">
    <source>
        <dbReference type="ARBA" id="ARBA00022490"/>
    </source>
</evidence>
<name>A0A7S1NG49_9EUGL</name>